<name>A0ABR9GGV6_9HYPH</name>
<gene>
    <name evidence="3" type="ORF">IHE39_01100</name>
</gene>
<evidence type="ECO:0000313" key="4">
    <source>
        <dbReference type="Proteomes" id="UP000598227"/>
    </source>
</evidence>
<keyword evidence="4" id="KW-1185">Reference proteome</keyword>
<keyword evidence="1" id="KW-0472">Membrane</keyword>
<keyword evidence="1" id="KW-1133">Transmembrane helix</keyword>
<feature type="domain" description="Cell wall hydrolase SleB" evidence="2">
    <location>
        <begin position="276"/>
        <end position="386"/>
    </location>
</feature>
<evidence type="ECO:0000259" key="2">
    <source>
        <dbReference type="Pfam" id="PF07486"/>
    </source>
</evidence>
<dbReference type="Pfam" id="PF07486">
    <property type="entry name" value="Hydrolase_2"/>
    <property type="match status" value="1"/>
</dbReference>
<keyword evidence="3" id="KW-0378">Hydrolase</keyword>
<feature type="transmembrane region" description="Helical" evidence="1">
    <location>
        <begin position="20"/>
        <end position="40"/>
    </location>
</feature>
<organism evidence="3 4">
    <name type="scientific">Aminobacter carboxidus</name>
    <dbReference type="NCBI Taxonomy" id="376165"/>
    <lineage>
        <taxon>Bacteria</taxon>
        <taxon>Pseudomonadati</taxon>
        <taxon>Pseudomonadota</taxon>
        <taxon>Alphaproteobacteria</taxon>
        <taxon>Hyphomicrobiales</taxon>
        <taxon>Phyllobacteriaceae</taxon>
        <taxon>Aminobacter</taxon>
    </lineage>
</organism>
<dbReference type="RefSeq" id="WP_192565233.1">
    <property type="nucleotide sequence ID" value="NZ_JACZEP010000001.1"/>
</dbReference>
<dbReference type="GO" id="GO:0016787">
    <property type="term" value="F:hydrolase activity"/>
    <property type="evidence" value="ECO:0007669"/>
    <property type="project" value="UniProtKB-KW"/>
</dbReference>
<reference evidence="3 4" key="1">
    <citation type="submission" date="2020-09" db="EMBL/GenBank/DDBJ databases">
        <title>Draft Genome Sequence of Aminobacter carboxidus type strain DSM 1086, a soil Gram-negative carboxydobacterium.</title>
        <authorList>
            <person name="Turrini P."/>
            <person name="Tescari M."/>
            <person name="Artuso I."/>
            <person name="Lugli G.A."/>
            <person name="Frangipani E."/>
            <person name="Ventura M."/>
            <person name="Visca P."/>
        </authorList>
    </citation>
    <scope>NUCLEOTIDE SEQUENCE [LARGE SCALE GENOMIC DNA]</scope>
    <source>
        <strain evidence="3 4">DSM 1086</strain>
    </source>
</reference>
<dbReference type="Proteomes" id="UP000598227">
    <property type="component" value="Unassembled WGS sequence"/>
</dbReference>
<protein>
    <submittedName>
        <fullName evidence="3">Cell wall hydrolase</fullName>
    </submittedName>
</protein>
<evidence type="ECO:0000256" key="1">
    <source>
        <dbReference type="SAM" id="Phobius"/>
    </source>
</evidence>
<dbReference type="Gene3D" id="1.10.10.2520">
    <property type="entry name" value="Cell wall hydrolase SleB, domain 1"/>
    <property type="match status" value="1"/>
</dbReference>
<dbReference type="InterPro" id="IPR011105">
    <property type="entry name" value="Cell_wall_hydrolase_SleB"/>
</dbReference>
<dbReference type="EMBL" id="JACZEP010000001">
    <property type="protein sequence ID" value="MBE1202879.1"/>
    <property type="molecule type" value="Genomic_DNA"/>
</dbReference>
<dbReference type="InterPro" id="IPR042047">
    <property type="entry name" value="SleB_dom1"/>
</dbReference>
<evidence type="ECO:0000313" key="3">
    <source>
        <dbReference type="EMBL" id="MBE1202879.1"/>
    </source>
</evidence>
<comment type="caution">
    <text evidence="3">The sequence shown here is derived from an EMBL/GenBank/DDBJ whole genome shotgun (WGS) entry which is preliminary data.</text>
</comment>
<proteinExistence type="predicted"/>
<accession>A0ABR9GGV6</accession>
<sequence>MHRGVVKRRFAAAREGRRSFLAPAVVGLGIWLGFPTVAAYQDMTSLVSGLEGQNTRWSSYVEKAAAGSVHAGEMPFVDGIITGPISGSGVKIAGVGTVSFRGKKFGSSDLPDEDRIVRVDKKSRLANISRVNPPKNFTAGSVFERTSSLLRPALDSGLKLTFAKPDIKGKEVEIAAAFHVKETKTRTPGVPAMLASLVNNDNADVLATAYAPAEPDYAKASPFEALLRSDDQSSGRFIPPMGKGDHWWLANPLPASVFSKAEQACLASGIYFEARGESLRGQAAVAQVILNRVRNPAYPGTICGVVYQNDGWFNRCQFSFACDGIKDRVTSPSHYKTAQEVAMAVTAGKIFIPEVGSSTHYYANYVNPGWARGMKKMTKIGLHIFYRTYGGGWS</sequence>
<keyword evidence="1" id="KW-0812">Transmembrane</keyword>